<keyword evidence="2" id="KW-1185">Reference proteome</keyword>
<evidence type="ECO:0000313" key="2">
    <source>
        <dbReference type="Proteomes" id="UP001239111"/>
    </source>
</evidence>
<proteinExistence type="predicted"/>
<sequence>MFPSLKYDENKECSDDFDQVGRKVPQAFGSTVDEFRDNESAKLRDFNVITENLNQSEVSEDSKRINGVMEDELCDFVGYEGQVLTHHSGKSLSTSGLPGKRSVMLQNDPSIHLQSVEDIQETDNEGITSETSGLFPIESICRSCRGNFDSEEGQDLFPSEEFCEQCRDSMSDISTENICREGVMENLKLNKFISQDFLDPDGDECRVRMDHTLRELTETQGVFKFSHKSDEDETVRRIPSLPAVETEIPRDPVVSKKIRGMLKECEVDPYNYSLKKDNVLPIIYKKSSNFGKNIKLPESKYPYSRNRVLMGNLDIYDRKQTHLLERGFNKEHQTMSKYRDLDGMVIWKNFPCNRLSLTGEAILRELISPENEELIQTEEKYLANSMRLVAPLIGHDDRVFYCSCRNVNFSRLEARETPGINPETGTRVVILDETHCNRRGRNSFGENFVEIKKGLFGDNYVRFDEPPSNGQSSVNREVRSIKAVEAKP</sequence>
<gene>
    <name evidence="1" type="ORF">QAD02_002238</name>
</gene>
<evidence type="ECO:0000313" key="1">
    <source>
        <dbReference type="EMBL" id="KAJ8670979.1"/>
    </source>
</evidence>
<dbReference type="Proteomes" id="UP001239111">
    <property type="component" value="Chromosome 3"/>
</dbReference>
<organism evidence="1 2">
    <name type="scientific">Eretmocerus hayati</name>
    <dbReference type="NCBI Taxonomy" id="131215"/>
    <lineage>
        <taxon>Eukaryota</taxon>
        <taxon>Metazoa</taxon>
        <taxon>Ecdysozoa</taxon>
        <taxon>Arthropoda</taxon>
        <taxon>Hexapoda</taxon>
        <taxon>Insecta</taxon>
        <taxon>Pterygota</taxon>
        <taxon>Neoptera</taxon>
        <taxon>Endopterygota</taxon>
        <taxon>Hymenoptera</taxon>
        <taxon>Apocrita</taxon>
        <taxon>Proctotrupomorpha</taxon>
        <taxon>Chalcidoidea</taxon>
        <taxon>Aphelinidae</taxon>
        <taxon>Aphelininae</taxon>
        <taxon>Eretmocerus</taxon>
    </lineage>
</organism>
<dbReference type="EMBL" id="CM056743">
    <property type="protein sequence ID" value="KAJ8670979.1"/>
    <property type="molecule type" value="Genomic_DNA"/>
</dbReference>
<name>A0ACC2NIM2_9HYME</name>
<reference evidence="1" key="1">
    <citation type="submission" date="2023-04" db="EMBL/GenBank/DDBJ databases">
        <title>A chromosome-level genome assembly of the parasitoid wasp Eretmocerus hayati.</title>
        <authorList>
            <person name="Zhong Y."/>
            <person name="Liu S."/>
            <person name="Liu Y."/>
        </authorList>
    </citation>
    <scope>NUCLEOTIDE SEQUENCE</scope>
    <source>
        <strain evidence="1">ZJU_SS_LIU_2023</strain>
    </source>
</reference>
<comment type="caution">
    <text evidence="1">The sequence shown here is derived from an EMBL/GenBank/DDBJ whole genome shotgun (WGS) entry which is preliminary data.</text>
</comment>
<protein>
    <submittedName>
        <fullName evidence="1">Uncharacterized protein</fullName>
    </submittedName>
</protein>
<accession>A0ACC2NIM2</accession>